<feature type="region of interest" description="Disordered" evidence="2">
    <location>
        <begin position="350"/>
        <end position="381"/>
    </location>
</feature>
<keyword evidence="5" id="KW-1185">Reference proteome</keyword>
<reference evidence="4 5" key="1">
    <citation type="submission" date="2024-10" db="EMBL/GenBank/DDBJ databases">
        <title>Updated reference genomes for cyclostephanoid diatoms.</title>
        <authorList>
            <person name="Roberts W.R."/>
            <person name="Alverson A.J."/>
        </authorList>
    </citation>
    <scope>NUCLEOTIDE SEQUENCE [LARGE SCALE GENOMIC DNA]</scope>
    <source>
        <strain evidence="4 5">AJA276-08</strain>
    </source>
</reference>
<dbReference type="PANTHER" id="PTHR15241:SF304">
    <property type="entry name" value="RRM DOMAIN-CONTAINING PROTEIN"/>
    <property type="match status" value="1"/>
</dbReference>
<accession>A0ABD3NIV8</accession>
<dbReference type="SMART" id="SM00360">
    <property type="entry name" value="RRM"/>
    <property type="match status" value="1"/>
</dbReference>
<feature type="region of interest" description="Disordered" evidence="2">
    <location>
        <begin position="1"/>
        <end position="213"/>
    </location>
</feature>
<feature type="compositionally biased region" description="Basic and acidic residues" evidence="2">
    <location>
        <begin position="104"/>
        <end position="114"/>
    </location>
</feature>
<dbReference type="InterPro" id="IPR000504">
    <property type="entry name" value="RRM_dom"/>
</dbReference>
<feature type="region of interest" description="Disordered" evidence="2">
    <location>
        <begin position="394"/>
        <end position="413"/>
    </location>
</feature>
<dbReference type="PROSITE" id="PS50102">
    <property type="entry name" value="RRM"/>
    <property type="match status" value="1"/>
</dbReference>
<feature type="compositionally biased region" description="Basic and acidic residues" evidence="2">
    <location>
        <begin position="42"/>
        <end position="78"/>
    </location>
</feature>
<feature type="compositionally biased region" description="Pro residues" evidence="2">
    <location>
        <begin position="25"/>
        <end position="41"/>
    </location>
</feature>
<dbReference type="AlphaFoldDB" id="A0ABD3NIV8"/>
<gene>
    <name evidence="4" type="ORF">ACHAW5_010157</name>
</gene>
<feature type="compositionally biased region" description="Basic and acidic residues" evidence="2">
    <location>
        <begin position="1"/>
        <end position="24"/>
    </location>
</feature>
<evidence type="ECO:0000256" key="1">
    <source>
        <dbReference type="PROSITE-ProRule" id="PRU00176"/>
    </source>
</evidence>
<dbReference type="EMBL" id="JALLAZ020001386">
    <property type="protein sequence ID" value="KAL3775863.1"/>
    <property type="molecule type" value="Genomic_DNA"/>
</dbReference>
<evidence type="ECO:0000313" key="4">
    <source>
        <dbReference type="EMBL" id="KAL3775863.1"/>
    </source>
</evidence>
<evidence type="ECO:0000313" key="5">
    <source>
        <dbReference type="Proteomes" id="UP001530315"/>
    </source>
</evidence>
<dbReference type="Pfam" id="PF00076">
    <property type="entry name" value="RRM_1"/>
    <property type="match status" value="1"/>
</dbReference>
<feature type="domain" description="RRM" evidence="3">
    <location>
        <begin position="272"/>
        <end position="344"/>
    </location>
</feature>
<comment type="caution">
    <text evidence="4">The sequence shown here is derived from an EMBL/GenBank/DDBJ whole genome shotgun (WGS) entry which is preliminary data.</text>
</comment>
<dbReference type="CDD" id="cd00590">
    <property type="entry name" value="RRM_SF"/>
    <property type="match status" value="1"/>
</dbReference>
<evidence type="ECO:0000256" key="2">
    <source>
        <dbReference type="SAM" id="MobiDB-lite"/>
    </source>
</evidence>
<feature type="compositionally biased region" description="Acidic residues" evidence="2">
    <location>
        <begin position="132"/>
        <end position="142"/>
    </location>
</feature>
<proteinExistence type="predicted"/>
<feature type="compositionally biased region" description="Basic and acidic residues" evidence="2">
    <location>
        <begin position="179"/>
        <end position="197"/>
    </location>
</feature>
<feature type="compositionally biased region" description="Acidic residues" evidence="2">
    <location>
        <begin position="167"/>
        <end position="178"/>
    </location>
</feature>
<dbReference type="Gene3D" id="3.30.70.330">
    <property type="match status" value="1"/>
</dbReference>
<dbReference type="SUPFAM" id="SSF54928">
    <property type="entry name" value="RNA-binding domain, RBD"/>
    <property type="match status" value="1"/>
</dbReference>
<evidence type="ECO:0000259" key="3">
    <source>
        <dbReference type="PROSITE" id="PS50102"/>
    </source>
</evidence>
<dbReference type="InterPro" id="IPR035979">
    <property type="entry name" value="RBD_domain_sf"/>
</dbReference>
<keyword evidence="1" id="KW-0694">RNA-binding</keyword>
<dbReference type="InterPro" id="IPR012677">
    <property type="entry name" value="Nucleotide-bd_a/b_plait_sf"/>
</dbReference>
<sequence length="413" mass="45304">MGSKERARSSNNKSEKDEGGRAARDPPPPVAAAPSPPPPPPPEERGSSPSSDDRAARRAAKKLLEKRLASSIPTHDDDGMPYGKAQIRRMKRRLSPIPTEEEEREIREREKREREEEEELYHATNDSAVRLDDDDVDDDGGEEVVAKWNPNEKDDVMRDVGVADASSSDDNDDVDENDHEGGGERGSDAKADERARCDPPPAKRSKRNKPVPPDYVCMACRNKSPFSPSSSLDVDAVPASPHWIYDCPLKKTQRGCNKVAKKLRGLHDPPSRKVFVGGLPFDCDEGEVKRYFDDGLSSSSSSYGDGVVHVKLLKFEDSKRCKGQAFLTFDTDEGAAAAISTMNGSIWRVAEDAGTTTDGKKKKKKKKDGETGEGVGPKRELRLKVTRALNRFVTGMTKTKSGGGGRKSNESKE</sequence>
<dbReference type="PANTHER" id="PTHR15241">
    <property type="entry name" value="TRANSFORMER-2-RELATED"/>
    <property type="match status" value="1"/>
</dbReference>
<name>A0ABD3NIV8_9STRA</name>
<dbReference type="GO" id="GO:0003723">
    <property type="term" value="F:RNA binding"/>
    <property type="evidence" value="ECO:0007669"/>
    <property type="project" value="UniProtKB-UniRule"/>
</dbReference>
<dbReference type="Proteomes" id="UP001530315">
    <property type="component" value="Unassembled WGS sequence"/>
</dbReference>
<organism evidence="4 5">
    <name type="scientific">Stephanodiscus triporus</name>
    <dbReference type="NCBI Taxonomy" id="2934178"/>
    <lineage>
        <taxon>Eukaryota</taxon>
        <taxon>Sar</taxon>
        <taxon>Stramenopiles</taxon>
        <taxon>Ochrophyta</taxon>
        <taxon>Bacillariophyta</taxon>
        <taxon>Coscinodiscophyceae</taxon>
        <taxon>Thalassiosirophycidae</taxon>
        <taxon>Stephanodiscales</taxon>
        <taxon>Stephanodiscaceae</taxon>
        <taxon>Stephanodiscus</taxon>
    </lineage>
</organism>
<protein>
    <recommendedName>
        <fullName evidence="3">RRM domain-containing protein</fullName>
    </recommendedName>
</protein>